<dbReference type="Pfam" id="PF01734">
    <property type="entry name" value="Patatin"/>
    <property type="match status" value="1"/>
</dbReference>
<gene>
    <name evidence="3" type="ORF">D3874_22110</name>
</gene>
<dbReference type="InterPro" id="IPR002641">
    <property type="entry name" value="PNPLA_dom"/>
</dbReference>
<feature type="domain" description="PNPLA" evidence="2">
    <location>
        <begin position="11"/>
        <end position="250"/>
    </location>
</feature>
<dbReference type="GO" id="GO:0006629">
    <property type="term" value="P:lipid metabolic process"/>
    <property type="evidence" value="ECO:0007669"/>
    <property type="project" value="UniProtKB-KW"/>
</dbReference>
<comment type="caution">
    <text evidence="3">The sequence shown here is derived from an EMBL/GenBank/DDBJ whole genome shotgun (WGS) entry which is preliminary data.</text>
</comment>
<keyword evidence="4" id="KW-1185">Reference proteome</keyword>
<sequence>MPDTLVIVTASGGGTRATALALSVLRSMGEIRTATGDTFADQVDIVSSVSGGSVAAAYFAMHGSAGLATLERDFVRKDGMGALALNGLNPVSLLALASPERERIDVLIDYLNRTLFDGATFDYFLQNRQPPYLILNAADMVEGIPFPFTQYTMDLLCSDLRPMGIATAVAASAAFPVALSPVTLKNYSVPDTPHCAAVPYPQWLVKAQETKWDQNPSRVALGRTAATYAEGDKGYIHLLDGGIADNLGIAEPYRLLTTTDVSPALLTKLQNGELKKIVFVVINARSFKPSDLDNAPNTPGVISMLLASINSSIDRASFGAAERLRALFKESWAADARKMEAAYREALVANNWTKAAILKSATENMQRLAENAEFLTVELDAIPDPSCRRKMQSIPTSWTLTAGQIDATLAMGRALFLDNANLPKVAAMLGANVTSSAANHTADACANLPEHW</sequence>
<dbReference type="SUPFAM" id="SSF52151">
    <property type="entry name" value="FabD/lysophospholipase-like"/>
    <property type="match status" value="1"/>
</dbReference>
<dbReference type="AlphaFoldDB" id="A0A418WH48"/>
<evidence type="ECO:0000313" key="4">
    <source>
        <dbReference type="Proteomes" id="UP000284605"/>
    </source>
</evidence>
<organism evidence="3 4">
    <name type="scientific">Oleomonas cavernae</name>
    <dbReference type="NCBI Taxonomy" id="2320859"/>
    <lineage>
        <taxon>Bacteria</taxon>
        <taxon>Pseudomonadati</taxon>
        <taxon>Pseudomonadota</taxon>
        <taxon>Alphaproteobacteria</taxon>
        <taxon>Acetobacterales</taxon>
        <taxon>Acetobacteraceae</taxon>
        <taxon>Oleomonas</taxon>
    </lineage>
</organism>
<evidence type="ECO:0000256" key="1">
    <source>
        <dbReference type="ARBA" id="ARBA00023098"/>
    </source>
</evidence>
<protein>
    <submittedName>
        <fullName evidence="3">Patatin-like phospholipase family protein</fullName>
    </submittedName>
</protein>
<evidence type="ECO:0000259" key="2">
    <source>
        <dbReference type="Pfam" id="PF01734"/>
    </source>
</evidence>
<evidence type="ECO:0000313" key="3">
    <source>
        <dbReference type="EMBL" id="RJF89335.1"/>
    </source>
</evidence>
<keyword evidence="1" id="KW-0443">Lipid metabolism</keyword>
<reference evidence="3 4" key="1">
    <citation type="submission" date="2018-09" db="EMBL/GenBank/DDBJ databases">
        <authorList>
            <person name="Zhu H."/>
        </authorList>
    </citation>
    <scope>NUCLEOTIDE SEQUENCE [LARGE SCALE GENOMIC DNA]</scope>
    <source>
        <strain evidence="3 4">K1W22B-8</strain>
    </source>
</reference>
<dbReference type="EMBL" id="QYUK01000011">
    <property type="protein sequence ID" value="RJF89335.1"/>
    <property type="molecule type" value="Genomic_DNA"/>
</dbReference>
<accession>A0A418WH48</accession>
<proteinExistence type="predicted"/>
<name>A0A418WH48_9PROT</name>
<dbReference type="InterPro" id="IPR016035">
    <property type="entry name" value="Acyl_Trfase/lysoPLipase"/>
</dbReference>
<dbReference type="Proteomes" id="UP000284605">
    <property type="component" value="Unassembled WGS sequence"/>
</dbReference>
<dbReference type="Gene3D" id="3.40.1090.10">
    <property type="entry name" value="Cytosolic phospholipase A2 catalytic domain"/>
    <property type="match status" value="2"/>
</dbReference>